<dbReference type="PANTHER" id="PTHR43280:SF10">
    <property type="entry name" value="REGULATORY PROTEIN POCR"/>
    <property type="match status" value="1"/>
</dbReference>
<evidence type="ECO:0000256" key="1">
    <source>
        <dbReference type="ARBA" id="ARBA00023015"/>
    </source>
</evidence>
<dbReference type="PANTHER" id="PTHR43280">
    <property type="entry name" value="ARAC-FAMILY TRANSCRIPTIONAL REGULATOR"/>
    <property type="match status" value="1"/>
</dbReference>
<keyword evidence="4" id="KW-0812">Transmembrane</keyword>
<proteinExistence type="predicted"/>
<evidence type="ECO:0000256" key="2">
    <source>
        <dbReference type="ARBA" id="ARBA00023125"/>
    </source>
</evidence>
<dbReference type="InterPro" id="IPR041522">
    <property type="entry name" value="CdaR_GGDEF"/>
</dbReference>
<keyword evidence="4" id="KW-1133">Transmembrane helix</keyword>
<keyword evidence="2" id="KW-0238">DNA-binding</keyword>
<evidence type="ECO:0000313" key="7">
    <source>
        <dbReference type="Proteomes" id="UP000293142"/>
    </source>
</evidence>
<dbReference type="InterPro" id="IPR018060">
    <property type="entry name" value="HTH_AraC"/>
</dbReference>
<dbReference type="AlphaFoldDB" id="A0A4Q9DUR8"/>
<sequence length="752" mass="86507">MRHKEGRGMWRNRYFLKLIALVMLIGSVPVLVLGYFAYSKSTASALEKSELSNMNLLQQFQLRIEEKLAVSEKLANHLASSILTTEAMRMSLDERDFEIIQQLEQGIKYVQFAQSDIKEANLISLYKNWRIGTYGTIGSHYAVEYSEMFRDVLDDRRTAFWSIRPTSSSTLLQYVVKIPQYAEQPSGLLTLSLSLDALGSDMMQHAGRLLIVDGMGQVVHDSWGKRTGEAGDPSLLESIRAHAEDSGHLAYRDGSEDQLVFYRKSTNRDWLFVAEVPKEAIISDSLSIGRITLVLIVIVLAVIAIGAYAGSRNLYQPIYRLYASLIKREEPEREATSRDEFQVMYDSVDDLLHSRRQWRLQLPQLKQFFILKLLKGEAAEKEIAEKIDYFGFNAHESVFCTLSVEIDELDETRYEGKDFDLLLFACHNVIEELIPKDMQIGSVLTNSSIVTILCRTAVPFDEMGKLADGYASLIQSEIRRWLNLPVSIGISLPFDQLQEAVRSFHESQQALTYRLKLGSEAIIDYRDIDRSSRGQLLYPQYLEQRLLEAIKSADRHEAQERLHLFLKQIFAEYRSSTEYELIMARLVSSVIRCFVESGGSLDISGQSQPWLERLYRLHSRKEVEELLFQSMIEPMIEQLEKVNERRFQSISGCVLRLIQERLETDITLETCAELLNYHPTYLGRVFKRETGKSFSEHLAECRLQTARKWLLETEMTLAEIAGKLHYHDASNFSRSFKKTVGMNPGKYRQLYR</sequence>
<keyword evidence="7" id="KW-1185">Reference proteome</keyword>
<evidence type="ECO:0000259" key="5">
    <source>
        <dbReference type="PROSITE" id="PS01124"/>
    </source>
</evidence>
<keyword evidence="3" id="KW-0804">Transcription</keyword>
<dbReference type="OrthoDB" id="9794370at2"/>
<protein>
    <submittedName>
        <fullName evidence="6">AraC family transcriptional regulator</fullName>
    </submittedName>
</protein>
<accession>A0A4Q9DUR8</accession>
<dbReference type="Proteomes" id="UP000293142">
    <property type="component" value="Unassembled WGS sequence"/>
</dbReference>
<evidence type="ECO:0000313" key="6">
    <source>
        <dbReference type="EMBL" id="TBL80757.1"/>
    </source>
</evidence>
<dbReference type="EMBL" id="SIRE01000004">
    <property type="protein sequence ID" value="TBL80757.1"/>
    <property type="molecule type" value="Genomic_DNA"/>
</dbReference>
<gene>
    <name evidence="6" type="ORF">EYB31_05910</name>
</gene>
<dbReference type="PROSITE" id="PS01124">
    <property type="entry name" value="HTH_ARAC_FAMILY_2"/>
    <property type="match status" value="1"/>
</dbReference>
<dbReference type="GO" id="GO:0003700">
    <property type="term" value="F:DNA-binding transcription factor activity"/>
    <property type="evidence" value="ECO:0007669"/>
    <property type="project" value="InterPro"/>
</dbReference>
<evidence type="ECO:0000256" key="3">
    <source>
        <dbReference type="ARBA" id="ARBA00023163"/>
    </source>
</evidence>
<keyword evidence="1" id="KW-0805">Transcription regulation</keyword>
<dbReference type="Pfam" id="PF12833">
    <property type="entry name" value="HTH_18"/>
    <property type="match status" value="1"/>
</dbReference>
<dbReference type="Pfam" id="PF17853">
    <property type="entry name" value="GGDEF_2"/>
    <property type="match status" value="1"/>
</dbReference>
<evidence type="ECO:0000256" key="4">
    <source>
        <dbReference type="SAM" id="Phobius"/>
    </source>
</evidence>
<dbReference type="Gene3D" id="1.10.10.60">
    <property type="entry name" value="Homeodomain-like"/>
    <property type="match status" value="2"/>
</dbReference>
<dbReference type="InterPro" id="IPR009057">
    <property type="entry name" value="Homeodomain-like_sf"/>
</dbReference>
<dbReference type="GO" id="GO:0043565">
    <property type="term" value="F:sequence-specific DNA binding"/>
    <property type="evidence" value="ECO:0007669"/>
    <property type="project" value="InterPro"/>
</dbReference>
<feature type="domain" description="HTH araC/xylS-type" evidence="5">
    <location>
        <begin position="652"/>
        <end position="750"/>
    </location>
</feature>
<feature type="transmembrane region" description="Helical" evidence="4">
    <location>
        <begin position="14"/>
        <end position="38"/>
    </location>
</feature>
<reference evidence="6 7" key="1">
    <citation type="submission" date="2019-02" db="EMBL/GenBank/DDBJ databases">
        <title>Paenibacillus sp. nov., isolated from surface-sterilized tissue of Thalictrum simplex L.</title>
        <authorList>
            <person name="Tuo L."/>
        </authorList>
    </citation>
    <scope>NUCLEOTIDE SEQUENCE [LARGE SCALE GENOMIC DNA]</scope>
    <source>
        <strain evidence="6 7">N2SHLJ1</strain>
    </source>
</reference>
<feature type="transmembrane region" description="Helical" evidence="4">
    <location>
        <begin position="291"/>
        <end position="310"/>
    </location>
</feature>
<organism evidence="6 7">
    <name type="scientific">Paenibacillus thalictri</name>
    <dbReference type="NCBI Taxonomy" id="2527873"/>
    <lineage>
        <taxon>Bacteria</taxon>
        <taxon>Bacillati</taxon>
        <taxon>Bacillota</taxon>
        <taxon>Bacilli</taxon>
        <taxon>Bacillales</taxon>
        <taxon>Paenibacillaceae</taxon>
        <taxon>Paenibacillus</taxon>
    </lineage>
</organism>
<name>A0A4Q9DUR8_9BACL</name>
<dbReference type="SMART" id="SM00342">
    <property type="entry name" value="HTH_ARAC"/>
    <property type="match status" value="1"/>
</dbReference>
<dbReference type="SUPFAM" id="SSF46689">
    <property type="entry name" value="Homeodomain-like"/>
    <property type="match status" value="2"/>
</dbReference>
<keyword evidence="4" id="KW-0472">Membrane</keyword>
<comment type="caution">
    <text evidence="6">The sequence shown here is derived from an EMBL/GenBank/DDBJ whole genome shotgun (WGS) entry which is preliminary data.</text>
</comment>